<dbReference type="GO" id="GO:0005737">
    <property type="term" value="C:cytoplasm"/>
    <property type="evidence" value="ECO:0007669"/>
    <property type="project" value="TreeGrafter"/>
</dbReference>
<dbReference type="GO" id="GO:0008175">
    <property type="term" value="F:tRNA methyltransferase activity"/>
    <property type="evidence" value="ECO:0007669"/>
    <property type="project" value="TreeGrafter"/>
</dbReference>
<dbReference type="PANTHER" id="PTHR23245">
    <property type="entry name" value="TRNA METHYLTRANSFERASE"/>
    <property type="match status" value="1"/>
</dbReference>
<dbReference type="GO" id="GO:0102522">
    <property type="term" value="F:tRNA 4-demethylwyosine alpha-amino-alpha-carboxypropyltransferase activity"/>
    <property type="evidence" value="ECO:0007669"/>
    <property type="project" value="UniProtKB-EC"/>
</dbReference>
<dbReference type="AlphaFoldDB" id="A0A8T0FSE1"/>
<reference evidence="9" key="1">
    <citation type="journal article" date="2020" name="bioRxiv">
        <title>Chromosome-level reference genome of the European wasp spider Argiope bruennichi: a resource for studies on range expansion and evolutionary adaptation.</title>
        <authorList>
            <person name="Sheffer M.M."/>
            <person name="Hoppe A."/>
            <person name="Krehenwinkel H."/>
            <person name="Uhl G."/>
            <person name="Kuss A.W."/>
            <person name="Jensen L."/>
            <person name="Jensen C."/>
            <person name="Gillespie R.G."/>
            <person name="Hoff K.J."/>
            <person name="Prost S."/>
        </authorList>
    </citation>
    <scope>NUCLEOTIDE SEQUENCE</scope>
</reference>
<keyword evidence="4" id="KW-0808">Transferase</keyword>
<dbReference type="FunFam" id="3.40.50.150:FF:000131">
    <property type="entry name" value="tRNA wybutosine-synthesizing protein 2/3/4"/>
    <property type="match status" value="1"/>
</dbReference>
<dbReference type="PANTHER" id="PTHR23245:SF25">
    <property type="entry name" value="TRNA WYBUTOSINE-SYNTHESIZING PROTEIN 2 HOMOLOG"/>
    <property type="match status" value="1"/>
</dbReference>
<evidence type="ECO:0000256" key="5">
    <source>
        <dbReference type="ARBA" id="ARBA00022691"/>
    </source>
</evidence>
<organism evidence="9 10">
    <name type="scientific">Argiope bruennichi</name>
    <name type="common">Wasp spider</name>
    <name type="synonym">Aranea bruennichi</name>
    <dbReference type="NCBI Taxonomy" id="94029"/>
    <lineage>
        <taxon>Eukaryota</taxon>
        <taxon>Metazoa</taxon>
        <taxon>Ecdysozoa</taxon>
        <taxon>Arthropoda</taxon>
        <taxon>Chelicerata</taxon>
        <taxon>Arachnida</taxon>
        <taxon>Araneae</taxon>
        <taxon>Araneomorphae</taxon>
        <taxon>Entelegynae</taxon>
        <taxon>Araneoidea</taxon>
        <taxon>Araneidae</taxon>
        <taxon>Argiope</taxon>
    </lineage>
</organism>
<evidence type="ECO:0000313" key="10">
    <source>
        <dbReference type="Proteomes" id="UP000807504"/>
    </source>
</evidence>
<comment type="pathway">
    <text evidence="1">tRNA modification; wybutosine-tRNA(Phe) biosynthesis.</text>
</comment>
<accession>A0A8T0FSE1</accession>
<dbReference type="Gene3D" id="3.40.50.150">
    <property type="entry name" value="Vaccinia Virus protein VP39"/>
    <property type="match status" value="1"/>
</dbReference>
<dbReference type="Pfam" id="PF02475">
    <property type="entry name" value="TRM5-TYW2_MTfase"/>
    <property type="match status" value="1"/>
</dbReference>
<dbReference type="InterPro" id="IPR056744">
    <property type="entry name" value="TRM5/TYW2-like_N"/>
</dbReference>
<reference evidence="9" key="2">
    <citation type="submission" date="2020-06" db="EMBL/GenBank/DDBJ databases">
        <authorList>
            <person name="Sheffer M."/>
        </authorList>
    </citation>
    <scope>NUCLEOTIDE SEQUENCE</scope>
</reference>
<proteinExistence type="predicted"/>
<evidence type="ECO:0000256" key="6">
    <source>
        <dbReference type="ARBA" id="ARBA00022694"/>
    </source>
</evidence>
<dbReference type="InterPro" id="IPR030382">
    <property type="entry name" value="MeTrfase_TRM5/TYW2"/>
</dbReference>
<name>A0A8T0FSE1_ARGBR</name>
<dbReference type="PROSITE" id="PS51684">
    <property type="entry name" value="SAM_MT_TRM5_TYW2"/>
    <property type="match status" value="1"/>
</dbReference>
<protein>
    <recommendedName>
        <fullName evidence="2">tRNA(Phe) (4-demethylwyosine(37)-C(7)) aminocarboxypropyltransferase</fullName>
        <ecNumber evidence="2">2.5.1.114</ecNumber>
    </recommendedName>
</protein>
<comment type="catalytic activity">
    <reaction evidence="7">
        <text>4-demethylwyosine(37) in tRNA(Phe) + S-adenosyl-L-methionine = 4-demethyl-7-[(3S)-3-amino-3-carboxypropyl]wyosine(37) in tRNA(Phe) + S-methyl-5'-thioadenosine + H(+)</text>
        <dbReference type="Rhea" id="RHEA:36355"/>
        <dbReference type="Rhea" id="RHEA-COMP:10164"/>
        <dbReference type="Rhea" id="RHEA-COMP:10378"/>
        <dbReference type="ChEBI" id="CHEBI:15378"/>
        <dbReference type="ChEBI" id="CHEBI:17509"/>
        <dbReference type="ChEBI" id="CHEBI:59789"/>
        <dbReference type="ChEBI" id="CHEBI:64315"/>
        <dbReference type="ChEBI" id="CHEBI:73550"/>
        <dbReference type="EC" id="2.5.1.114"/>
    </reaction>
</comment>
<evidence type="ECO:0000256" key="4">
    <source>
        <dbReference type="ARBA" id="ARBA00022679"/>
    </source>
</evidence>
<gene>
    <name evidence="9" type="ORF">HNY73_002097</name>
</gene>
<evidence type="ECO:0000256" key="1">
    <source>
        <dbReference type="ARBA" id="ARBA00004797"/>
    </source>
</evidence>
<dbReference type="GO" id="GO:0030488">
    <property type="term" value="P:tRNA methylation"/>
    <property type="evidence" value="ECO:0007669"/>
    <property type="project" value="TreeGrafter"/>
</dbReference>
<evidence type="ECO:0000259" key="8">
    <source>
        <dbReference type="PROSITE" id="PS51684"/>
    </source>
</evidence>
<keyword evidence="6" id="KW-0819">tRNA processing</keyword>
<dbReference type="SUPFAM" id="SSF53335">
    <property type="entry name" value="S-adenosyl-L-methionine-dependent methyltransferases"/>
    <property type="match status" value="1"/>
</dbReference>
<dbReference type="InterPro" id="IPR029063">
    <property type="entry name" value="SAM-dependent_MTases_sf"/>
</dbReference>
<keyword evidence="5" id="KW-0949">S-adenosyl-L-methionine</keyword>
<dbReference type="EC" id="2.5.1.114" evidence="2"/>
<dbReference type="Proteomes" id="UP000807504">
    <property type="component" value="Unassembled WGS sequence"/>
</dbReference>
<dbReference type="EMBL" id="JABXBU010000002">
    <property type="protein sequence ID" value="KAF8794077.1"/>
    <property type="molecule type" value="Genomic_DNA"/>
</dbReference>
<dbReference type="InterPro" id="IPR056743">
    <property type="entry name" value="TRM5-TYW2-like_MTfase"/>
</dbReference>
<dbReference type="GO" id="GO:0031591">
    <property type="term" value="P:wybutosine biosynthetic process"/>
    <property type="evidence" value="ECO:0007669"/>
    <property type="project" value="TreeGrafter"/>
</dbReference>
<feature type="domain" description="SAM-dependent methyltransferase TRM5/TYW2-type" evidence="8">
    <location>
        <begin position="40"/>
        <end position="319"/>
    </location>
</feature>
<dbReference type="CDD" id="cd02440">
    <property type="entry name" value="AdoMet_MTases"/>
    <property type="match status" value="1"/>
</dbReference>
<sequence length="332" mass="37734">MTKERKKCLSPYVNLKNKLLNEIEKLKLDKNLLDDIPSKWEKHGDLVLLPASSFQNKLWSLLGGRLWDIVSEALKCQRVARKYTITNDNFRSPQVEILKGCDGWVLHIDNKIKYKYDITKCMFSAGNISEKLRIAQLSCKGETVVDLYAGIGYFTLPFLVHAKASLVHACEWNPHAVEALSKNLRLNGVKDQCIIHYGDNREVCPINVADRVNLGLIPSSERGWETACKALKLSGGVLHVHGNVTSNLHPVQYDAGEKISCPQVKPEWTVWSDYVCERMKNIFKLLYSSDWMVTVMNITRIKSYAPHIDHLVVDICCKPSENGKDLRNNINI</sequence>
<comment type="caution">
    <text evidence="9">The sequence shown here is derived from an EMBL/GenBank/DDBJ whole genome shotgun (WGS) entry which is preliminary data.</text>
</comment>
<dbReference type="Gene3D" id="3.30.300.110">
    <property type="entry name" value="Met-10+ protein-like domains"/>
    <property type="match status" value="1"/>
</dbReference>
<evidence type="ECO:0000313" key="9">
    <source>
        <dbReference type="EMBL" id="KAF8794077.1"/>
    </source>
</evidence>
<evidence type="ECO:0000256" key="7">
    <source>
        <dbReference type="ARBA" id="ARBA00049400"/>
    </source>
</evidence>
<keyword evidence="10" id="KW-1185">Reference proteome</keyword>
<keyword evidence="3" id="KW-0489">Methyltransferase</keyword>
<dbReference type="Pfam" id="PF25133">
    <property type="entry name" value="TYW2_N_2"/>
    <property type="match status" value="1"/>
</dbReference>
<evidence type="ECO:0000256" key="2">
    <source>
        <dbReference type="ARBA" id="ARBA00012265"/>
    </source>
</evidence>
<evidence type="ECO:0000256" key="3">
    <source>
        <dbReference type="ARBA" id="ARBA00022603"/>
    </source>
</evidence>